<dbReference type="Proteomes" id="UP000286997">
    <property type="component" value="Unassembled WGS sequence"/>
</dbReference>
<gene>
    <name evidence="7" type="ORF">EOE48_19170</name>
</gene>
<reference evidence="7 8" key="1">
    <citation type="submission" date="2019-01" db="EMBL/GenBank/DDBJ databases">
        <authorList>
            <person name="Chen W.-M."/>
        </authorList>
    </citation>
    <scope>NUCLEOTIDE SEQUENCE [LARGE SCALE GENOMIC DNA]</scope>
    <source>
        <strain evidence="7 8">TER-1</strain>
    </source>
</reference>
<organism evidence="7 8">
    <name type="scientific">Methylobacterium oryzihabitans</name>
    <dbReference type="NCBI Taxonomy" id="2499852"/>
    <lineage>
        <taxon>Bacteria</taxon>
        <taxon>Pseudomonadati</taxon>
        <taxon>Pseudomonadota</taxon>
        <taxon>Alphaproteobacteria</taxon>
        <taxon>Hyphomicrobiales</taxon>
        <taxon>Methylobacteriaceae</taxon>
        <taxon>Methylobacterium</taxon>
    </lineage>
</organism>
<feature type="active site" evidence="3">
    <location>
        <position position="269"/>
    </location>
</feature>
<dbReference type="InterPro" id="IPR016160">
    <property type="entry name" value="Ald_DH_CS_CYS"/>
</dbReference>
<keyword evidence="2 4" id="KW-0560">Oxidoreductase</keyword>
<dbReference type="PANTHER" id="PTHR11699">
    <property type="entry name" value="ALDEHYDE DEHYDROGENASE-RELATED"/>
    <property type="match status" value="1"/>
</dbReference>
<dbReference type="InterPro" id="IPR016162">
    <property type="entry name" value="Ald_DH_N"/>
</dbReference>
<dbReference type="PROSITE" id="PS00070">
    <property type="entry name" value="ALDEHYDE_DEHYDR_CYS"/>
    <property type="match status" value="1"/>
</dbReference>
<name>A0A437P032_9HYPH</name>
<feature type="region of interest" description="Disordered" evidence="5">
    <location>
        <begin position="1"/>
        <end position="20"/>
    </location>
</feature>
<comment type="similarity">
    <text evidence="1 4">Belongs to the aldehyde dehydrogenase family.</text>
</comment>
<dbReference type="EMBL" id="SACP01000020">
    <property type="protein sequence ID" value="RVU15632.1"/>
    <property type="molecule type" value="Genomic_DNA"/>
</dbReference>
<dbReference type="OrthoDB" id="9802947at2"/>
<feature type="domain" description="Aldehyde dehydrogenase" evidence="6">
    <location>
        <begin position="39"/>
        <end position="491"/>
    </location>
</feature>
<accession>A0A437P032</accession>
<evidence type="ECO:0000313" key="7">
    <source>
        <dbReference type="EMBL" id="RVU15632.1"/>
    </source>
</evidence>
<evidence type="ECO:0000256" key="3">
    <source>
        <dbReference type="PROSITE-ProRule" id="PRU10007"/>
    </source>
</evidence>
<evidence type="ECO:0000256" key="1">
    <source>
        <dbReference type="ARBA" id="ARBA00009986"/>
    </source>
</evidence>
<comment type="caution">
    <text evidence="7">The sequence shown here is derived from an EMBL/GenBank/DDBJ whole genome shotgun (WGS) entry which is preliminary data.</text>
</comment>
<feature type="compositionally biased region" description="Polar residues" evidence="5">
    <location>
        <begin position="1"/>
        <end position="12"/>
    </location>
</feature>
<evidence type="ECO:0000259" key="6">
    <source>
        <dbReference type="Pfam" id="PF00171"/>
    </source>
</evidence>
<dbReference type="GO" id="GO:0016620">
    <property type="term" value="F:oxidoreductase activity, acting on the aldehyde or oxo group of donors, NAD or NADP as acceptor"/>
    <property type="evidence" value="ECO:0007669"/>
    <property type="project" value="InterPro"/>
</dbReference>
<dbReference type="Gene3D" id="3.40.605.10">
    <property type="entry name" value="Aldehyde Dehydrogenase, Chain A, domain 1"/>
    <property type="match status" value="1"/>
</dbReference>
<evidence type="ECO:0000256" key="5">
    <source>
        <dbReference type="SAM" id="MobiDB-lite"/>
    </source>
</evidence>
<dbReference type="RefSeq" id="WP_127732101.1">
    <property type="nucleotide sequence ID" value="NZ_SACP01000020.1"/>
</dbReference>
<keyword evidence="8" id="KW-1185">Reference proteome</keyword>
<evidence type="ECO:0000256" key="2">
    <source>
        <dbReference type="ARBA" id="ARBA00023002"/>
    </source>
</evidence>
<protein>
    <submittedName>
        <fullName evidence="7">Aldehyde dehydrogenase family protein</fullName>
    </submittedName>
</protein>
<dbReference type="InterPro" id="IPR016163">
    <property type="entry name" value="Ald_DH_C"/>
</dbReference>
<dbReference type="InterPro" id="IPR015590">
    <property type="entry name" value="Aldehyde_DH_dom"/>
</dbReference>
<proteinExistence type="inferred from homology"/>
<dbReference type="SUPFAM" id="SSF53720">
    <property type="entry name" value="ALDH-like"/>
    <property type="match status" value="1"/>
</dbReference>
<dbReference type="InterPro" id="IPR016161">
    <property type="entry name" value="Ald_DH/histidinol_DH"/>
</dbReference>
<dbReference type="InterPro" id="IPR029510">
    <property type="entry name" value="Ald_DH_CS_GLU"/>
</dbReference>
<dbReference type="FunFam" id="3.40.605.10:FF:000007">
    <property type="entry name" value="NAD/NADP-dependent betaine aldehyde dehydrogenase"/>
    <property type="match status" value="1"/>
</dbReference>
<dbReference type="PROSITE" id="PS00687">
    <property type="entry name" value="ALDEHYDE_DEHYDR_GLU"/>
    <property type="match status" value="1"/>
</dbReference>
<evidence type="ECO:0000256" key="4">
    <source>
        <dbReference type="RuleBase" id="RU003345"/>
    </source>
</evidence>
<dbReference type="Gene3D" id="3.40.309.10">
    <property type="entry name" value="Aldehyde Dehydrogenase, Chain A, domain 2"/>
    <property type="match status" value="1"/>
</dbReference>
<dbReference type="Pfam" id="PF00171">
    <property type="entry name" value="Aldedh"/>
    <property type="match status" value="1"/>
</dbReference>
<evidence type="ECO:0000313" key="8">
    <source>
        <dbReference type="Proteomes" id="UP000286997"/>
    </source>
</evidence>
<dbReference type="AlphaFoldDB" id="A0A437P032"/>
<sequence>MPPSPDATNPDTRSFDPDRLALPSGHFIAGRFVPARGGIPLHRPSDGAAFADCPVAEPALVDEAVAAAAKAVRESGWGERPPRERVRALHRWADLIEEKAGVLAPVEAVASTRPVGQLAAGDVAVTAEQIRFFAEFADKETDDLVPTGAGSLGLVMSEPYGVVGAITPWNFPLSMAGWKLGPALAAGNAVVLKPSEMTPFSTLLLAALSVEAGLPAGLVNVVLGDGPTTGTALTGHPGIGKVSFTGSTAAGTAIMTNVARTGVKPMTLELGGKSPQLVFADADLALAARAVAGSLLANAGQACVAGTRLIVAEAVADALVEAIGAHCAGIRPGPTWDAATTYAPIISERQIARIEAIVGAALAAGAECVRGGTRLDRPGTFYAPTILRRVGTDSPAVREEIFGPVLTVQTFRDEDEALALAEHPTYGLAAGLFTRDLSRALRVTRALQAGTVWVNRYGRSRDHILPTGGYKQSGIGKDLGREAYLANRRSKSVLVDL</sequence>